<reference evidence="1 2" key="1">
    <citation type="submission" date="2015-12" db="EMBL/GenBank/DDBJ databases">
        <title>Genome sequence of Mucilaginibacter gotjawali.</title>
        <authorList>
            <person name="Lee J.S."/>
            <person name="Lee K.C."/>
            <person name="Kim K.K."/>
            <person name="Lee B.W."/>
        </authorList>
    </citation>
    <scope>NUCLEOTIDE SEQUENCE [LARGE SCALE GENOMIC DNA]</scope>
    <source>
        <strain evidence="1 2">SA3-7</strain>
    </source>
</reference>
<sequence>MKKVAFLIPLTLIVSINYNCRAQVIDQYGDNVGTLNGIMKAYYDVVTVKKGEKPSYQRDSSLHVPNVNVGWATKSKGGKTVIKYVSLKEYHRLSDEYLASKGFDEREISRKVEKFGAIYHVWSTYESRNTKTGPIIERGINSIELFYDGTRFWILGWFFDGERKDNPIPKEYLTK</sequence>
<accession>A0A125T2C9</accession>
<keyword evidence="2" id="KW-1185">Reference proteome</keyword>
<dbReference type="EMBL" id="AP017313">
    <property type="protein sequence ID" value="BAU52836.1"/>
    <property type="molecule type" value="Genomic_DNA"/>
</dbReference>
<organism evidence="1 2">
    <name type="scientific">Mucilaginibacter gotjawali</name>
    <dbReference type="NCBI Taxonomy" id="1550579"/>
    <lineage>
        <taxon>Bacteria</taxon>
        <taxon>Pseudomonadati</taxon>
        <taxon>Bacteroidota</taxon>
        <taxon>Sphingobacteriia</taxon>
        <taxon>Sphingobacteriales</taxon>
        <taxon>Sphingobacteriaceae</taxon>
        <taxon>Mucilaginibacter</taxon>
    </lineage>
</organism>
<dbReference type="KEGG" id="mgot:MgSA37_01000"/>
<name>A0A125T2C9_9SPHI</name>
<gene>
    <name evidence="1" type="ORF">MgSA37_01000</name>
</gene>
<proteinExistence type="predicted"/>
<protein>
    <submittedName>
        <fullName evidence="1">Uncharacterized protein</fullName>
    </submittedName>
</protein>
<dbReference type="Proteomes" id="UP000218263">
    <property type="component" value="Chromosome"/>
</dbReference>
<evidence type="ECO:0000313" key="2">
    <source>
        <dbReference type="Proteomes" id="UP000218263"/>
    </source>
</evidence>
<dbReference type="AlphaFoldDB" id="A0A125T2C9"/>
<dbReference type="RefSeq" id="WP_096350111.1">
    <property type="nucleotide sequence ID" value="NZ_AP017313.1"/>
</dbReference>
<dbReference type="OrthoDB" id="8754772at2"/>
<evidence type="ECO:0000313" key="1">
    <source>
        <dbReference type="EMBL" id="BAU52836.1"/>
    </source>
</evidence>